<accession>A0A7Y4MRX1</accession>
<organism evidence="1 2">
    <name type="scientific">Myxococcus xanthus</name>
    <dbReference type="NCBI Taxonomy" id="34"/>
    <lineage>
        <taxon>Bacteria</taxon>
        <taxon>Pseudomonadati</taxon>
        <taxon>Myxococcota</taxon>
        <taxon>Myxococcia</taxon>
        <taxon>Myxococcales</taxon>
        <taxon>Cystobacterineae</taxon>
        <taxon>Myxococcaceae</taxon>
        <taxon>Myxococcus</taxon>
    </lineage>
</organism>
<evidence type="ECO:0000313" key="2">
    <source>
        <dbReference type="Proteomes" id="UP000533080"/>
    </source>
</evidence>
<dbReference type="AlphaFoldDB" id="A0A7Y4MRX1"/>
<dbReference type="EMBL" id="JABFNT010000047">
    <property type="protein sequence ID" value="NOJ79902.1"/>
    <property type="molecule type" value="Genomic_DNA"/>
</dbReference>
<evidence type="ECO:0000313" key="1">
    <source>
        <dbReference type="EMBL" id="NOJ79902.1"/>
    </source>
</evidence>
<gene>
    <name evidence="1" type="ORF">HNV28_16380</name>
</gene>
<reference evidence="1 2" key="1">
    <citation type="submission" date="2020-05" db="EMBL/GenBank/DDBJ databases">
        <authorList>
            <person name="Whitworth D."/>
        </authorList>
    </citation>
    <scope>NUCLEOTIDE SEQUENCE [LARGE SCALE GENOMIC DNA]</scope>
    <source>
        <strain evidence="1 2">AM005</strain>
    </source>
</reference>
<dbReference type="RefSeq" id="WP_171442140.1">
    <property type="nucleotide sequence ID" value="NZ_JABFNS010000038.1"/>
</dbReference>
<name>A0A7Y4MRX1_MYXXA</name>
<protein>
    <submittedName>
        <fullName evidence="1">Uncharacterized protein</fullName>
    </submittedName>
</protein>
<proteinExistence type="predicted"/>
<comment type="caution">
    <text evidence="1">The sequence shown here is derived from an EMBL/GenBank/DDBJ whole genome shotgun (WGS) entry which is preliminary data.</text>
</comment>
<sequence>MPHPFLALSGIPVPVSKSSGLRYSPVLLGEKVRTFNGFPRSSVRRKLMAYEGGTGPLSLADAAALRALIDGQGDSWSFAGNMLSSRGLWPSTVGSPLVLPNLGRYEGYALAVGAGDAVSWATQLGEDWTVAYWGRVWDGSGAQWHHYVQRSDGTVGVDAAATGPHLGHTWSFDDGFTSNWGLEPSDVDANVSEPGRYGNCATFGEWTSATWPTQLGPQWTVAYWARLSTDSTWHLYLHRAGLPLSRDGVVGSHAPSAGALIATNGNYTQLPDGAVYLLNRRGSTGPGIPNVSGVPLLIDDLVVLPYTVPDSWVASWYASTAPFRLPGTTGLAEVDDNGALTVRHRAGVAGGFANPTNDSLLVGDLVALPYRVPDAWLAPWRDSGAPFGPLPYHRASGTGLHRPALVLGDAGQGDAMEWWEGAQRVQGEDFAFTLQEAPP</sequence>
<dbReference type="Proteomes" id="UP000533080">
    <property type="component" value="Unassembled WGS sequence"/>
</dbReference>